<evidence type="ECO:0000256" key="5">
    <source>
        <dbReference type="ARBA" id="ARBA00023098"/>
    </source>
</evidence>
<dbReference type="RefSeq" id="WP_217777466.1">
    <property type="nucleotide sequence ID" value="NZ_JAHRWL010000001.1"/>
</dbReference>
<dbReference type="Pfam" id="PF02353">
    <property type="entry name" value="CMAS"/>
    <property type="match status" value="1"/>
</dbReference>
<evidence type="ECO:0000313" key="7">
    <source>
        <dbReference type="EMBL" id="MBV2359668.1"/>
    </source>
</evidence>
<organism evidence="7 8">
    <name type="scientific">Thalassococcus arenae</name>
    <dbReference type="NCBI Taxonomy" id="2851652"/>
    <lineage>
        <taxon>Bacteria</taxon>
        <taxon>Pseudomonadati</taxon>
        <taxon>Pseudomonadota</taxon>
        <taxon>Alphaproteobacteria</taxon>
        <taxon>Rhodobacterales</taxon>
        <taxon>Roseobacteraceae</taxon>
        <taxon>Thalassococcus</taxon>
    </lineage>
</organism>
<evidence type="ECO:0000256" key="2">
    <source>
        <dbReference type="ARBA" id="ARBA00022603"/>
    </source>
</evidence>
<evidence type="ECO:0000313" key="8">
    <source>
        <dbReference type="Proteomes" id="UP001166293"/>
    </source>
</evidence>
<keyword evidence="3" id="KW-0808">Transferase</keyword>
<gene>
    <name evidence="7" type="ORF">KUH32_07775</name>
</gene>
<keyword evidence="4" id="KW-0949">S-adenosyl-L-methionine</keyword>
<keyword evidence="5" id="KW-0443">Lipid metabolism</keyword>
<keyword evidence="8" id="KW-1185">Reference proteome</keyword>
<evidence type="ECO:0000259" key="6">
    <source>
        <dbReference type="Pfam" id="PF25371"/>
    </source>
</evidence>
<dbReference type="InterPro" id="IPR057206">
    <property type="entry name" value="DUF7884"/>
</dbReference>
<dbReference type="InterPro" id="IPR050723">
    <property type="entry name" value="CFA/CMAS"/>
</dbReference>
<dbReference type="CDD" id="cd02440">
    <property type="entry name" value="AdoMet_MTases"/>
    <property type="match status" value="1"/>
</dbReference>
<dbReference type="PIRSF" id="PIRSF003085">
    <property type="entry name" value="CMAS"/>
    <property type="match status" value="1"/>
</dbReference>
<proteinExistence type="inferred from homology"/>
<comment type="caution">
    <text evidence="7">The sequence shown here is derived from an EMBL/GenBank/DDBJ whole genome shotgun (WGS) entry which is preliminary data.</text>
</comment>
<accession>A0ABS6N794</accession>
<sequence length="410" mass="46902">MWTATMSRMLERLVTIGRLRVVYPDGTRRDYGPGGGIEIEIAITEHQTVQALCLRPVLALGEAYTDGSLTVADDRLYDFLTLLVRNQQKGGGMPAWFRGWQGLRKAVRHLVQRNTDSTARRNVAHHYDISDDFYRLFLDRDMQYSCAYFARPDMTLEQAQAAKKAHIARKLRIEPGMRVLDIGCGWGGMGLTLAGDFGARVTGVTLSRNQLTTAQTRAQSAGLADRCDFRLLDYRKLTDRFDRVVSVGMLEHVGLPHYDEYFDKVHKVLEPDGIALIHTIGRVAPPSPTSPWIDKYIFPGGYIPSLSDLVPSIERAHLWQADIEVLRGHYGPTLKHWRQRFEAALPKVREMYDDRFIRMWRFYLVACEMAFEEQWQVVYQFQLSRQQHAVPATRDYLYGDADKTALQAAE</sequence>
<dbReference type="Proteomes" id="UP001166293">
    <property type="component" value="Unassembled WGS sequence"/>
</dbReference>
<feature type="domain" description="DUF7884" evidence="6">
    <location>
        <begin position="8"/>
        <end position="86"/>
    </location>
</feature>
<dbReference type="PANTHER" id="PTHR43667">
    <property type="entry name" value="CYCLOPROPANE-FATTY-ACYL-PHOSPHOLIPID SYNTHASE"/>
    <property type="match status" value="1"/>
</dbReference>
<comment type="similarity">
    <text evidence="1">Belongs to the CFA/CMAS family.</text>
</comment>
<dbReference type="PANTHER" id="PTHR43667:SF1">
    <property type="entry name" value="CYCLOPROPANE-FATTY-ACYL-PHOSPHOLIPID SYNTHASE"/>
    <property type="match status" value="1"/>
</dbReference>
<keyword evidence="2" id="KW-0489">Methyltransferase</keyword>
<name>A0ABS6N794_9RHOB</name>
<evidence type="ECO:0000256" key="1">
    <source>
        <dbReference type="ARBA" id="ARBA00010815"/>
    </source>
</evidence>
<protein>
    <submittedName>
        <fullName evidence="7">Cyclopropane-fatty-acyl-phospholipid synthase family protein</fullName>
    </submittedName>
</protein>
<dbReference type="InterPro" id="IPR003333">
    <property type="entry name" value="CMAS"/>
</dbReference>
<reference evidence="7" key="1">
    <citation type="submission" date="2021-06" db="EMBL/GenBank/DDBJ databases">
        <title>Thalassococcus sp. CAU 1522 isolated from sea sand, Republic of Korea.</title>
        <authorList>
            <person name="Kim W."/>
        </authorList>
    </citation>
    <scope>NUCLEOTIDE SEQUENCE</scope>
    <source>
        <strain evidence="7">CAU 1522</strain>
    </source>
</reference>
<evidence type="ECO:0000256" key="4">
    <source>
        <dbReference type="ARBA" id="ARBA00022691"/>
    </source>
</evidence>
<evidence type="ECO:0000256" key="3">
    <source>
        <dbReference type="ARBA" id="ARBA00022679"/>
    </source>
</evidence>
<dbReference type="Pfam" id="PF25371">
    <property type="entry name" value="DUF7884"/>
    <property type="match status" value="1"/>
</dbReference>
<dbReference type="EMBL" id="JAHRWL010000001">
    <property type="protein sequence ID" value="MBV2359668.1"/>
    <property type="molecule type" value="Genomic_DNA"/>
</dbReference>